<accession>A0ABR7Q604</accession>
<protein>
    <submittedName>
        <fullName evidence="1">Uncharacterized protein</fullName>
    </submittedName>
</protein>
<dbReference type="Proteomes" id="UP000619238">
    <property type="component" value="Unassembled WGS sequence"/>
</dbReference>
<proteinExistence type="predicted"/>
<evidence type="ECO:0000313" key="2">
    <source>
        <dbReference type="Proteomes" id="UP000619238"/>
    </source>
</evidence>
<comment type="caution">
    <text evidence="1">The sequence shown here is derived from an EMBL/GenBank/DDBJ whole genome shotgun (WGS) entry which is preliminary data.</text>
</comment>
<evidence type="ECO:0000313" key="1">
    <source>
        <dbReference type="EMBL" id="MBC8753801.1"/>
    </source>
</evidence>
<gene>
    <name evidence="1" type="ORF">H2O64_03915</name>
</gene>
<organism evidence="1 2">
    <name type="scientific">Kordia aestuariivivens</name>
    <dbReference type="NCBI Taxonomy" id="2759037"/>
    <lineage>
        <taxon>Bacteria</taxon>
        <taxon>Pseudomonadati</taxon>
        <taxon>Bacteroidota</taxon>
        <taxon>Flavobacteriia</taxon>
        <taxon>Flavobacteriales</taxon>
        <taxon>Flavobacteriaceae</taxon>
        <taxon>Kordia</taxon>
    </lineage>
</organism>
<dbReference type="EMBL" id="JACGWS010000002">
    <property type="protein sequence ID" value="MBC8753801.1"/>
    <property type="molecule type" value="Genomic_DNA"/>
</dbReference>
<dbReference type="RefSeq" id="WP_187560839.1">
    <property type="nucleotide sequence ID" value="NZ_JACGWS010000002.1"/>
</dbReference>
<reference evidence="1 2" key="1">
    <citation type="submission" date="2020-07" db="EMBL/GenBank/DDBJ databases">
        <title>Description of Kordia aestuariivivens sp. nov., isolated from a tidal flat.</title>
        <authorList>
            <person name="Park S."/>
            <person name="Yoon J.-H."/>
        </authorList>
    </citation>
    <scope>NUCLEOTIDE SEQUENCE [LARGE SCALE GENOMIC DNA]</scope>
    <source>
        <strain evidence="1 2">YSTF-M3</strain>
    </source>
</reference>
<sequence>MKKIEPFRNFNDALLNLDNGGRFYNILTKADDGVISKAELGKVGGIFYDKQQMILFFELSISKLGEEKRNAVISKLEDNLKALYTKYKPIELLPSEAYSKGIIASNTIITGIPTLTESKSEFVGFIMIPMVVGKVTTFTMIPLIDMYDVYEIRDEASDENFLIAHAKGATKLPKKKIKVAGVLKELRSDRKESVASKRFLEAIYHIEIH</sequence>
<name>A0ABR7Q604_9FLAO</name>
<keyword evidence="2" id="KW-1185">Reference proteome</keyword>